<dbReference type="Proteomes" id="UP000554235">
    <property type="component" value="Unassembled WGS sequence"/>
</dbReference>
<feature type="compositionally biased region" description="Polar residues" evidence="9">
    <location>
        <begin position="1"/>
        <end position="22"/>
    </location>
</feature>
<name>A0A8H4L9C0_9HYPO</name>
<evidence type="ECO:0000256" key="5">
    <source>
        <dbReference type="ARBA" id="ARBA00022692"/>
    </source>
</evidence>
<evidence type="ECO:0000256" key="10">
    <source>
        <dbReference type="SAM" id="Phobius"/>
    </source>
</evidence>
<evidence type="ECO:0000256" key="7">
    <source>
        <dbReference type="ARBA" id="ARBA00023136"/>
    </source>
</evidence>
<dbReference type="EMBL" id="JAADYS010001175">
    <property type="protein sequence ID" value="KAF4464546.1"/>
    <property type="molecule type" value="Genomic_DNA"/>
</dbReference>
<keyword evidence="6 10" id="KW-1133">Transmembrane helix</keyword>
<dbReference type="Gene3D" id="1.20.1250.20">
    <property type="entry name" value="MFS general substrate transporter like domains"/>
    <property type="match status" value="1"/>
</dbReference>
<evidence type="ECO:0000313" key="12">
    <source>
        <dbReference type="EMBL" id="KAF4464546.1"/>
    </source>
</evidence>
<dbReference type="CDD" id="cd17323">
    <property type="entry name" value="MFS_Tpo1_MDR_like"/>
    <property type="match status" value="1"/>
</dbReference>
<comment type="subcellular location">
    <subcellularLocation>
        <location evidence="2">Cell membrane</location>
    </subcellularLocation>
    <subcellularLocation>
        <location evidence="1">Membrane</location>
        <topology evidence="1">Multi-pass membrane protein</topology>
    </subcellularLocation>
</comment>
<keyword evidence="4" id="KW-1003">Cell membrane</keyword>
<organism evidence="12 13">
    <name type="scientific">Fusarium albosuccineum</name>
    <dbReference type="NCBI Taxonomy" id="1237068"/>
    <lineage>
        <taxon>Eukaryota</taxon>
        <taxon>Fungi</taxon>
        <taxon>Dikarya</taxon>
        <taxon>Ascomycota</taxon>
        <taxon>Pezizomycotina</taxon>
        <taxon>Sordariomycetes</taxon>
        <taxon>Hypocreomycetidae</taxon>
        <taxon>Hypocreales</taxon>
        <taxon>Nectriaceae</taxon>
        <taxon>Fusarium</taxon>
        <taxon>Fusarium decemcellulare species complex</taxon>
    </lineage>
</organism>
<feature type="transmembrane region" description="Helical" evidence="10">
    <location>
        <begin position="93"/>
        <end position="116"/>
    </location>
</feature>
<dbReference type="PROSITE" id="PS50850">
    <property type="entry name" value="MFS"/>
    <property type="match status" value="1"/>
</dbReference>
<evidence type="ECO:0000259" key="11">
    <source>
        <dbReference type="PROSITE" id="PS50850"/>
    </source>
</evidence>
<dbReference type="FunFam" id="1.20.1250.20:FF:000082">
    <property type="entry name" value="MFS multidrug transporter, putative"/>
    <property type="match status" value="1"/>
</dbReference>
<comment type="similarity">
    <text evidence="3">Belongs to the major facilitator superfamily.</text>
</comment>
<dbReference type="Pfam" id="PF07690">
    <property type="entry name" value="MFS_1"/>
    <property type="match status" value="1"/>
</dbReference>
<feature type="transmembrane region" description="Helical" evidence="10">
    <location>
        <begin position="128"/>
        <end position="146"/>
    </location>
</feature>
<sequence>MTETQVSESESAKSNDVQQPQSERARQDGEEDGNTIGWDGQHDVENPMNWPQSRKWTNIALMSLLTIISPLVREPDTQGTSNMDQEKVLIKTFHSPLLATFVVSIYFLGYAFGPLLFAPMSEIYGRVYLYHCGNVAFTATCIGAALSSDLGGLLVFRFLMGAAGSAPTTVGVGSIIDIVLLSQRGRAVSLWAMGPLLGPSIGPIIGGYLVEHAGWRWVFRLLAIMGAALGALAAIVMRETYAPVLLQRKVNRLRKETGNTELRSSLGTRNKKVIKMAAIRPLKLLVGTPMVTFIALYIGIAFGILNLLIATFSFVYVENYGFSEGESGLSFLPAGLGMMVGVLSVGPICDTLVKRAREAQPPEAPYRPEVKLVPWLAVPTGLMLSVGLFIYGWTVQYQVHWIVPMVGVAVLSTGMMGVTMCVQNYLIDSYPRYASSGSAAITLFRSLIGGLLPLSGLRLYDALGWGWGNSLLGFIALGLVPIPVLFYYFGERIRRRFDPVL</sequence>
<dbReference type="GO" id="GO:0022857">
    <property type="term" value="F:transmembrane transporter activity"/>
    <property type="evidence" value="ECO:0007669"/>
    <property type="project" value="InterPro"/>
</dbReference>
<protein>
    <submittedName>
        <fullName evidence="12">Major facilitator superfamily</fullName>
    </submittedName>
</protein>
<evidence type="ECO:0000256" key="6">
    <source>
        <dbReference type="ARBA" id="ARBA00022989"/>
    </source>
</evidence>
<feature type="transmembrane region" description="Helical" evidence="10">
    <location>
        <begin position="284"/>
        <end position="317"/>
    </location>
</feature>
<evidence type="ECO:0000256" key="8">
    <source>
        <dbReference type="ARBA" id="ARBA00023180"/>
    </source>
</evidence>
<feature type="transmembrane region" description="Helical" evidence="10">
    <location>
        <begin position="471"/>
        <end position="489"/>
    </location>
</feature>
<evidence type="ECO:0000256" key="4">
    <source>
        <dbReference type="ARBA" id="ARBA00022475"/>
    </source>
</evidence>
<comment type="caution">
    <text evidence="12">The sequence shown here is derived from an EMBL/GenBank/DDBJ whole genome shotgun (WGS) entry which is preliminary data.</text>
</comment>
<dbReference type="PANTHER" id="PTHR23502:SF68">
    <property type="entry name" value="MULTIDRUG TRANSPORTER, PUTATIVE (AFU_ORTHOLOGUE AFUA_3G01120)-RELATED"/>
    <property type="match status" value="1"/>
</dbReference>
<feature type="transmembrane region" description="Helical" evidence="10">
    <location>
        <begin position="401"/>
        <end position="427"/>
    </location>
</feature>
<evidence type="ECO:0000256" key="2">
    <source>
        <dbReference type="ARBA" id="ARBA00004236"/>
    </source>
</evidence>
<dbReference type="PANTHER" id="PTHR23502">
    <property type="entry name" value="MAJOR FACILITATOR SUPERFAMILY"/>
    <property type="match status" value="1"/>
</dbReference>
<dbReference type="SUPFAM" id="SSF103473">
    <property type="entry name" value="MFS general substrate transporter"/>
    <property type="match status" value="1"/>
</dbReference>
<keyword evidence="13" id="KW-1185">Reference proteome</keyword>
<evidence type="ECO:0000313" key="13">
    <source>
        <dbReference type="Proteomes" id="UP000554235"/>
    </source>
</evidence>
<evidence type="ECO:0000256" key="3">
    <source>
        <dbReference type="ARBA" id="ARBA00008335"/>
    </source>
</evidence>
<accession>A0A8H4L9C0</accession>
<evidence type="ECO:0000256" key="1">
    <source>
        <dbReference type="ARBA" id="ARBA00004141"/>
    </source>
</evidence>
<dbReference type="OrthoDB" id="5296287at2759"/>
<proteinExistence type="inferred from homology"/>
<dbReference type="GO" id="GO:0005886">
    <property type="term" value="C:plasma membrane"/>
    <property type="evidence" value="ECO:0007669"/>
    <property type="project" value="UniProtKB-SubCell"/>
</dbReference>
<reference evidence="12 13" key="1">
    <citation type="submission" date="2020-01" db="EMBL/GenBank/DDBJ databases">
        <title>Identification and distribution of gene clusters putatively required for synthesis of sphingolipid metabolism inhibitors in phylogenetically diverse species of the filamentous fungus Fusarium.</title>
        <authorList>
            <person name="Kim H.-S."/>
            <person name="Busman M."/>
            <person name="Brown D.W."/>
            <person name="Divon H."/>
            <person name="Uhlig S."/>
            <person name="Proctor R.H."/>
        </authorList>
    </citation>
    <scope>NUCLEOTIDE SEQUENCE [LARGE SCALE GENOMIC DNA]</scope>
    <source>
        <strain evidence="12 13">NRRL 20459</strain>
    </source>
</reference>
<feature type="region of interest" description="Disordered" evidence="9">
    <location>
        <begin position="1"/>
        <end position="49"/>
    </location>
</feature>
<keyword evidence="7 10" id="KW-0472">Membrane</keyword>
<feature type="transmembrane region" description="Helical" evidence="10">
    <location>
        <begin position="215"/>
        <end position="237"/>
    </location>
</feature>
<feature type="transmembrane region" description="Helical" evidence="10">
    <location>
        <begin position="188"/>
        <end position="209"/>
    </location>
</feature>
<evidence type="ECO:0000256" key="9">
    <source>
        <dbReference type="SAM" id="MobiDB-lite"/>
    </source>
</evidence>
<keyword evidence="8" id="KW-0325">Glycoprotein</keyword>
<keyword evidence="5 10" id="KW-0812">Transmembrane</keyword>
<dbReference type="InterPro" id="IPR020846">
    <property type="entry name" value="MFS_dom"/>
</dbReference>
<feature type="transmembrane region" description="Helical" evidence="10">
    <location>
        <begin position="158"/>
        <end position="181"/>
    </location>
</feature>
<gene>
    <name evidence="12" type="ORF">FALBO_8629</name>
</gene>
<dbReference type="InterPro" id="IPR036259">
    <property type="entry name" value="MFS_trans_sf"/>
</dbReference>
<dbReference type="AlphaFoldDB" id="A0A8H4L9C0"/>
<feature type="transmembrane region" description="Helical" evidence="10">
    <location>
        <begin position="329"/>
        <end position="353"/>
    </location>
</feature>
<feature type="transmembrane region" description="Helical" evidence="10">
    <location>
        <begin position="373"/>
        <end position="395"/>
    </location>
</feature>
<dbReference type="InterPro" id="IPR011701">
    <property type="entry name" value="MFS"/>
</dbReference>
<feature type="transmembrane region" description="Helical" evidence="10">
    <location>
        <begin position="439"/>
        <end position="459"/>
    </location>
</feature>
<feature type="domain" description="Major facilitator superfamily (MFS) profile" evidence="11">
    <location>
        <begin position="62"/>
        <end position="495"/>
    </location>
</feature>